<dbReference type="PANTHER" id="PTHR41251:SF1">
    <property type="entry name" value="NON-HOMOLOGOUS END JOINING PROTEIN KU"/>
    <property type="match status" value="1"/>
</dbReference>
<evidence type="ECO:0000256" key="2">
    <source>
        <dbReference type="HAMAP-Rule" id="MF_01875"/>
    </source>
</evidence>
<dbReference type="NCBIfam" id="TIGR02772">
    <property type="entry name" value="Ku_bact"/>
    <property type="match status" value="1"/>
</dbReference>
<dbReference type="InterPro" id="IPR009187">
    <property type="entry name" value="Prok_Ku"/>
</dbReference>
<comment type="function">
    <text evidence="2">With LigD forms a non-homologous end joining (NHEJ) DNA repair enzyme, which repairs dsDNA breaks with reduced fidelity. Binds linear dsDNA with 5'- and 3'- overhangs but not closed circular dsDNA nor ssDNA. Recruits and stimulates the ligase activity of LigD.</text>
</comment>
<evidence type="ECO:0000313" key="5">
    <source>
        <dbReference type="EMBL" id="MFD0985677.1"/>
    </source>
</evidence>
<protein>
    <recommendedName>
        <fullName evidence="2">Non-homologous end joining protein Ku</fullName>
    </recommendedName>
</protein>
<dbReference type="Gene3D" id="2.40.290.10">
    <property type="match status" value="1"/>
</dbReference>
<accession>A0ABW3J5I4</accession>
<keyword evidence="2" id="KW-0227">DNA damage</keyword>
<dbReference type="Pfam" id="PF02735">
    <property type="entry name" value="Ku"/>
    <property type="match status" value="1"/>
</dbReference>
<proteinExistence type="inferred from homology"/>
<feature type="region of interest" description="Disordered" evidence="3">
    <location>
        <begin position="253"/>
        <end position="294"/>
    </location>
</feature>
<keyword evidence="6" id="KW-1185">Reference proteome</keyword>
<comment type="subunit">
    <text evidence="2">Homodimer. Interacts with LigD.</text>
</comment>
<feature type="compositionally biased region" description="Basic and acidic residues" evidence="3">
    <location>
        <begin position="253"/>
        <end position="263"/>
    </location>
</feature>
<dbReference type="CDD" id="cd00789">
    <property type="entry name" value="KU_like"/>
    <property type="match status" value="1"/>
</dbReference>
<gene>
    <name evidence="2" type="primary">ku</name>
    <name evidence="5" type="ORF">ACFQ2F_01030</name>
</gene>
<dbReference type="PIRSF" id="PIRSF006493">
    <property type="entry name" value="Prok_Ku"/>
    <property type="match status" value="1"/>
</dbReference>
<feature type="compositionally biased region" description="Basic residues" evidence="3">
    <location>
        <begin position="264"/>
        <end position="275"/>
    </location>
</feature>
<evidence type="ECO:0000259" key="4">
    <source>
        <dbReference type="SMART" id="SM00559"/>
    </source>
</evidence>
<evidence type="ECO:0000313" key="6">
    <source>
        <dbReference type="Proteomes" id="UP001597102"/>
    </source>
</evidence>
<dbReference type="InterPro" id="IPR006164">
    <property type="entry name" value="DNA_bd_Ku70/Ku80"/>
</dbReference>
<evidence type="ECO:0000256" key="1">
    <source>
        <dbReference type="ARBA" id="ARBA00023125"/>
    </source>
</evidence>
<dbReference type="EMBL" id="JBHTJO010000001">
    <property type="protein sequence ID" value="MFD0985677.1"/>
    <property type="molecule type" value="Genomic_DNA"/>
</dbReference>
<comment type="similarity">
    <text evidence="2">Belongs to the prokaryotic Ku family.</text>
</comment>
<dbReference type="RefSeq" id="WP_379084401.1">
    <property type="nucleotide sequence ID" value="NZ_JBHTJO010000001.1"/>
</dbReference>
<evidence type="ECO:0000256" key="3">
    <source>
        <dbReference type="SAM" id="MobiDB-lite"/>
    </source>
</evidence>
<keyword evidence="2" id="KW-0234">DNA repair</keyword>
<reference evidence="6" key="1">
    <citation type="journal article" date="2019" name="Int. J. Syst. Evol. Microbiol.">
        <title>The Global Catalogue of Microorganisms (GCM) 10K type strain sequencing project: providing services to taxonomists for standard genome sequencing and annotation.</title>
        <authorList>
            <consortium name="The Broad Institute Genomics Platform"/>
            <consortium name="The Broad Institute Genome Sequencing Center for Infectious Disease"/>
            <person name="Wu L."/>
            <person name="Ma J."/>
        </authorList>
    </citation>
    <scope>NUCLEOTIDE SEQUENCE [LARGE SCALE GENOMIC DNA]</scope>
    <source>
        <strain evidence="6">CCUG 61697</strain>
    </source>
</reference>
<organism evidence="5 6">
    <name type="scientific">Methyloligella solikamskensis</name>
    <dbReference type="NCBI Taxonomy" id="1177756"/>
    <lineage>
        <taxon>Bacteria</taxon>
        <taxon>Pseudomonadati</taxon>
        <taxon>Pseudomonadota</taxon>
        <taxon>Alphaproteobacteria</taxon>
        <taxon>Hyphomicrobiales</taxon>
        <taxon>Hyphomicrobiaceae</taxon>
        <taxon>Methyloligella</taxon>
    </lineage>
</organism>
<keyword evidence="2" id="KW-0233">DNA recombination</keyword>
<name>A0ABW3J5I4_9HYPH</name>
<dbReference type="HAMAP" id="MF_01875">
    <property type="entry name" value="Prokaryotic_Ku"/>
    <property type="match status" value="1"/>
</dbReference>
<dbReference type="InterPro" id="IPR016194">
    <property type="entry name" value="SPOC-like_C_dom_sf"/>
</dbReference>
<sequence length="294" mass="33131">MALPRPYWTGQLRLSLVTIPVKLYSATSSERQIALHQIHEPSGKRIRYQKVAPGVGPVDTDEIIKGFEYEKGKYVLLEPEEIDELKLESKQTIELVRFVEQSEIDPRYFEKPYYVLPDGENAEEGYAVIQKALSEAKKVGLGQVVMRGKSSLVGIKPCGKGLLLEMLRQADEVRAADQFFDELPDVKVDKEALELGEELIKRKTGPFEPEKFKDDYTDAMWELIHAKIEKREPEFIAEAPASGKVINIMDALKKSVGDQDNKKSSSKSRSTKSKSTKSTAKNDNKSKTPRKKSA</sequence>
<comment type="caution">
    <text evidence="5">The sequence shown here is derived from an EMBL/GenBank/DDBJ whole genome shotgun (WGS) entry which is preliminary data.</text>
</comment>
<dbReference type="Proteomes" id="UP001597102">
    <property type="component" value="Unassembled WGS sequence"/>
</dbReference>
<dbReference type="PANTHER" id="PTHR41251">
    <property type="entry name" value="NON-HOMOLOGOUS END JOINING PROTEIN KU"/>
    <property type="match status" value="1"/>
</dbReference>
<feature type="domain" description="Ku" evidence="4">
    <location>
        <begin position="55"/>
        <end position="185"/>
    </location>
</feature>
<dbReference type="SMART" id="SM00559">
    <property type="entry name" value="Ku78"/>
    <property type="match status" value="1"/>
</dbReference>
<keyword evidence="1 2" id="KW-0238">DNA-binding</keyword>
<dbReference type="SUPFAM" id="SSF100939">
    <property type="entry name" value="SPOC domain-like"/>
    <property type="match status" value="1"/>
</dbReference>